<keyword evidence="3" id="KW-1185">Reference proteome</keyword>
<dbReference type="InterPro" id="IPR000477">
    <property type="entry name" value="RT_dom"/>
</dbReference>
<sequence length="231" mass="26525">MVKRNMKRNHISAVIRVDRSSTLSQEEVADEFLNFYKGLLGTEDQIHPLDNHILQSGPRVSPQQAAILAQSAFVQGRSMAENIDLPQELLRNYNRKLISPRCMLKIDLRKAYDSVNWDFLRSVMEGLMFPDVFVNWIMQCVTTTAYSIAIIGNLYGFFKENKASDREILSRHFSSSYVWRNISGLRANALKSSMYMAGINDFDMQQITATISFPLEMKPFRYLGIPSPLRD</sequence>
<gene>
    <name evidence="2" type="ORF">Adt_44801</name>
</gene>
<evidence type="ECO:0000313" key="3">
    <source>
        <dbReference type="Proteomes" id="UP001604336"/>
    </source>
</evidence>
<dbReference type="Pfam" id="PF00078">
    <property type="entry name" value="RVT_1"/>
    <property type="match status" value="1"/>
</dbReference>
<proteinExistence type="predicted"/>
<feature type="domain" description="Reverse transcriptase" evidence="1">
    <location>
        <begin position="69"/>
        <end position="149"/>
    </location>
</feature>
<protein>
    <recommendedName>
        <fullName evidence="1">Reverse transcriptase domain-containing protein</fullName>
    </recommendedName>
</protein>
<dbReference type="AlphaFoldDB" id="A0ABD1PFK8"/>
<accession>A0ABD1PFK8</accession>
<dbReference type="Proteomes" id="UP001604336">
    <property type="component" value="Unassembled WGS sequence"/>
</dbReference>
<comment type="caution">
    <text evidence="2">The sequence shown here is derived from an EMBL/GenBank/DDBJ whole genome shotgun (WGS) entry which is preliminary data.</text>
</comment>
<dbReference type="EMBL" id="JBFOLK010000014">
    <property type="protein sequence ID" value="KAL2461381.1"/>
    <property type="molecule type" value="Genomic_DNA"/>
</dbReference>
<dbReference type="PANTHER" id="PTHR33116:SF84">
    <property type="entry name" value="RNA-DIRECTED DNA POLYMERASE"/>
    <property type="match status" value="1"/>
</dbReference>
<name>A0ABD1PFK8_9LAMI</name>
<organism evidence="2 3">
    <name type="scientific">Abeliophyllum distichum</name>
    <dbReference type="NCBI Taxonomy" id="126358"/>
    <lineage>
        <taxon>Eukaryota</taxon>
        <taxon>Viridiplantae</taxon>
        <taxon>Streptophyta</taxon>
        <taxon>Embryophyta</taxon>
        <taxon>Tracheophyta</taxon>
        <taxon>Spermatophyta</taxon>
        <taxon>Magnoliopsida</taxon>
        <taxon>eudicotyledons</taxon>
        <taxon>Gunneridae</taxon>
        <taxon>Pentapetalae</taxon>
        <taxon>asterids</taxon>
        <taxon>lamiids</taxon>
        <taxon>Lamiales</taxon>
        <taxon>Oleaceae</taxon>
        <taxon>Forsythieae</taxon>
        <taxon>Abeliophyllum</taxon>
    </lineage>
</organism>
<dbReference type="PANTHER" id="PTHR33116">
    <property type="entry name" value="REVERSE TRANSCRIPTASE ZINC-BINDING DOMAIN-CONTAINING PROTEIN-RELATED-RELATED"/>
    <property type="match status" value="1"/>
</dbReference>
<evidence type="ECO:0000259" key="1">
    <source>
        <dbReference type="Pfam" id="PF00078"/>
    </source>
</evidence>
<reference evidence="3" key="1">
    <citation type="submission" date="2024-07" db="EMBL/GenBank/DDBJ databases">
        <title>Two chromosome-level genome assemblies of Korean endemic species Abeliophyllum distichum and Forsythia ovata (Oleaceae).</title>
        <authorList>
            <person name="Jang H."/>
        </authorList>
    </citation>
    <scope>NUCLEOTIDE SEQUENCE [LARGE SCALE GENOMIC DNA]</scope>
</reference>
<evidence type="ECO:0000313" key="2">
    <source>
        <dbReference type="EMBL" id="KAL2461381.1"/>
    </source>
</evidence>